<reference evidence="3" key="3">
    <citation type="submission" date="2025-04" db="UniProtKB">
        <authorList>
            <consortium name="RefSeq"/>
        </authorList>
    </citation>
    <scope>IDENTIFICATION</scope>
    <source>
        <strain evidence="3">CBS 781.70</strain>
    </source>
</reference>
<gene>
    <name evidence="1 3" type="ORF">P152DRAFT_460153</name>
</gene>
<proteinExistence type="predicted"/>
<organism evidence="1">
    <name type="scientific">Eremomyces bilateralis CBS 781.70</name>
    <dbReference type="NCBI Taxonomy" id="1392243"/>
    <lineage>
        <taxon>Eukaryota</taxon>
        <taxon>Fungi</taxon>
        <taxon>Dikarya</taxon>
        <taxon>Ascomycota</taxon>
        <taxon>Pezizomycotina</taxon>
        <taxon>Dothideomycetes</taxon>
        <taxon>Dothideomycetes incertae sedis</taxon>
        <taxon>Eremomycetales</taxon>
        <taxon>Eremomycetaceae</taxon>
        <taxon>Eremomyces</taxon>
    </lineage>
</organism>
<dbReference type="GeneID" id="54420403"/>
<dbReference type="AlphaFoldDB" id="A0A6G1FYL3"/>
<evidence type="ECO:0000313" key="2">
    <source>
        <dbReference type="Proteomes" id="UP000504638"/>
    </source>
</evidence>
<evidence type="ECO:0000313" key="3">
    <source>
        <dbReference type="RefSeq" id="XP_033532489.1"/>
    </source>
</evidence>
<reference evidence="3" key="2">
    <citation type="submission" date="2020-04" db="EMBL/GenBank/DDBJ databases">
        <authorList>
            <consortium name="NCBI Genome Project"/>
        </authorList>
    </citation>
    <scope>NUCLEOTIDE SEQUENCE</scope>
    <source>
        <strain evidence="3">CBS 781.70</strain>
    </source>
</reference>
<reference evidence="1 3" key="1">
    <citation type="submission" date="2020-01" db="EMBL/GenBank/DDBJ databases">
        <authorList>
            <consortium name="DOE Joint Genome Institute"/>
            <person name="Haridas S."/>
            <person name="Albert R."/>
            <person name="Binder M."/>
            <person name="Bloem J."/>
            <person name="Labutti K."/>
            <person name="Salamov A."/>
            <person name="Andreopoulos B."/>
            <person name="Baker S.E."/>
            <person name="Barry K."/>
            <person name="Bills G."/>
            <person name="Bluhm B.H."/>
            <person name="Cannon C."/>
            <person name="Castanera R."/>
            <person name="Culley D.E."/>
            <person name="Daum C."/>
            <person name="Ezra D."/>
            <person name="Gonzalez J.B."/>
            <person name="Henrissat B."/>
            <person name="Kuo A."/>
            <person name="Liang C."/>
            <person name="Lipzen A."/>
            <person name="Lutzoni F."/>
            <person name="Magnuson J."/>
            <person name="Mondo S."/>
            <person name="Nolan M."/>
            <person name="Ohm R."/>
            <person name="Pangilinan J."/>
            <person name="Park H.-J."/>
            <person name="Ramirez L."/>
            <person name="Alfaro M."/>
            <person name="Sun H."/>
            <person name="Tritt A."/>
            <person name="Yoshinaga Y."/>
            <person name="Zwiers L.-H."/>
            <person name="Turgeon B.G."/>
            <person name="Goodwin S.B."/>
            <person name="Spatafora J.W."/>
            <person name="Crous P.W."/>
            <person name="Grigoriev I.V."/>
        </authorList>
    </citation>
    <scope>NUCLEOTIDE SEQUENCE</scope>
    <source>
        <strain evidence="1 3">CBS 781.70</strain>
    </source>
</reference>
<evidence type="ECO:0000313" key="1">
    <source>
        <dbReference type="EMBL" id="KAF1810858.1"/>
    </source>
</evidence>
<protein>
    <submittedName>
        <fullName evidence="1 3">Uncharacterized protein</fullName>
    </submittedName>
</protein>
<dbReference type="EMBL" id="ML975164">
    <property type="protein sequence ID" value="KAF1810858.1"/>
    <property type="molecule type" value="Genomic_DNA"/>
</dbReference>
<dbReference type="RefSeq" id="XP_033532489.1">
    <property type="nucleotide sequence ID" value="XM_033679833.1"/>
</dbReference>
<sequence>MVVAVQASFRCRLRAFCKHFGGRIGEKSGFGPYGTLNSTKISDRGRPQKLISIYFLIYYKRVGSFTLYLASRKLLSTES</sequence>
<accession>A0A6G1FYL3</accession>
<name>A0A6G1FYL3_9PEZI</name>
<dbReference type="Proteomes" id="UP000504638">
    <property type="component" value="Unplaced"/>
</dbReference>
<keyword evidence="2" id="KW-1185">Reference proteome</keyword>